<feature type="compositionally biased region" description="Basic and acidic residues" evidence="1">
    <location>
        <begin position="121"/>
        <end position="134"/>
    </location>
</feature>
<gene>
    <name evidence="2" type="ORF">LCGC14_0310490</name>
</gene>
<name>A0A0F9W975_9ZZZZ</name>
<reference evidence="2" key="1">
    <citation type="journal article" date="2015" name="Nature">
        <title>Complex archaea that bridge the gap between prokaryotes and eukaryotes.</title>
        <authorList>
            <person name="Spang A."/>
            <person name="Saw J.H."/>
            <person name="Jorgensen S.L."/>
            <person name="Zaremba-Niedzwiedzka K."/>
            <person name="Martijn J."/>
            <person name="Lind A.E."/>
            <person name="van Eijk R."/>
            <person name="Schleper C."/>
            <person name="Guy L."/>
            <person name="Ettema T.J."/>
        </authorList>
    </citation>
    <scope>NUCLEOTIDE SEQUENCE</scope>
</reference>
<comment type="caution">
    <text evidence="2">The sequence shown here is derived from an EMBL/GenBank/DDBJ whole genome shotgun (WGS) entry which is preliminary data.</text>
</comment>
<dbReference type="AlphaFoldDB" id="A0A0F9W975"/>
<dbReference type="EMBL" id="LAZR01000203">
    <property type="protein sequence ID" value="KKN82236.1"/>
    <property type="molecule type" value="Genomic_DNA"/>
</dbReference>
<evidence type="ECO:0000313" key="2">
    <source>
        <dbReference type="EMBL" id="KKN82236.1"/>
    </source>
</evidence>
<proteinExistence type="predicted"/>
<protein>
    <submittedName>
        <fullName evidence="2">Uncharacterized protein</fullName>
    </submittedName>
</protein>
<accession>A0A0F9W975</accession>
<sequence>MKDVEDTLKISLIHDLAWTLRKRITPGPFPFGGREDIETFRHKIDDAILRFVDEGDNLKSIDIDITVMEGWLIDQAIEFDGFGGDGTKLLIQIYRGFWGIRYGLPAEIATKDDVSFEDLKKISADGDNNPKGRTDGPWPPDDLTFTPVTS</sequence>
<feature type="region of interest" description="Disordered" evidence="1">
    <location>
        <begin position="121"/>
        <end position="150"/>
    </location>
</feature>
<organism evidence="2">
    <name type="scientific">marine sediment metagenome</name>
    <dbReference type="NCBI Taxonomy" id="412755"/>
    <lineage>
        <taxon>unclassified sequences</taxon>
        <taxon>metagenomes</taxon>
        <taxon>ecological metagenomes</taxon>
    </lineage>
</organism>
<evidence type="ECO:0000256" key="1">
    <source>
        <dbReference type="SAM" id="MobiDB-lite"/>
    </source>
</evidence>